<dbReference type="PANTHER" id="PTHR22916">
    <property type="entry name" value="GLYCOSYLTRANSFERASE"/>
    <property type="match status" value="1"/>
</dbReference>
<dbReference type="SUPFAM" id="SSF53448">
    <property type="entry name" value="Nucleotide-diphospho-sugar transferases"/>
    <property type="match status" value="1"/>
</dbReference>
<protein>
    <submittedName>
        <fullName evidence="4">Glycosyltransferase family 2 protein</fullName>
    </submittedName>
</protein>
<organism evidence="4 5">
    <name type="scientific">Candidatus Pullichristensenella stercorigallinarum</name>
    <dbReference type="NCBI Taxonomy" id="2840909"/>
    <lineage>
        <taxon>Bacteria</taxon>
        <taxon>Bacillati</taxon>
        <taxon>Bacillota</taxon>
        <taxon>Clostridia</taxon>
        <taxon>Candidatus Pullichristensenella</taxon>
    </lineage>
</organism>
<dbReference type="CDD" id="cd00761">
    <property type="entry name" value="Glyco_tranf_GTA_type"/>
    <property type="match status" value="1"/>
</dbReference>
<dbReference type="PANTHER" id="PTHR22916:SF51">
    <property type="entry name" value="GLYCOSYLTRANSFERASE EPSH-RELATED"/>
    <property type="match status" value="1"/>
</dbReference>
<dbReference type="EMBL" id="DVFZ01000029">
    <property type="protein sequence ID" value="HIQ81990.1"/>
    <property type="molecule type" value="Genomic_DNA"/>
</dbReference>
<dbReference type="Pfam" id="PF00535">
    <property type="entry name" value="Glycos_transf_2"/>
    <property type="match status" value="1"/>
</dbReference>
<evidence type="ECO:0000256" key="1">
    <source>
        <dbReference type="ARBA" id="ARBA00022676"/>
    </source>
</evidence>
<evidence type="ECO:0000313" key="4">
    <source>
        <dbReference type="EMBL" id="HIQ81990.1"/>
    </source>
</evidence>
<evidence type="ECO:0000259" key="3">
    <source>
        <dbReference type="Pfam" id="PF00535"/>
    </source>
</evidence>
<gene>
    <name evidence="4" type="ORF">IAA52_02685</name>
</gene>
<accession>A0A9D0ZK36</accession>
<comment type="caution">
    <text evidence="4">The sequence shown here is derived from an EMBL/GenBank/DDBJ whole genome shotgun (WGS) entry which is preliminary data.</text>
</comment>
<proteinExistence type="predicted"/>
<dbReference type="InterPro" id="IPR001173">
    <property type="entry name" value="Glyco_trans_2-like"/>
</dbReference>
<evidence type="ECO:0000313" key="5">
    <source>
        <dbReference type="Proteomes" id="UP000824260"/>
    </source>
</evidence>
<reference evidence="4" key="1">
    <citation type="submission" date="2020-10" db="EMBL/GenBank/DDBJ databases">
        <authorList>
            <person name="Gilroy R."/>
        </authorList>
    </citation>
    <scope>NUCLEOTIDE SEQUENCE</scope>
    <source>
        <strain evidence="4">ChiSjej6B24-2974</strain>
    </source>
</reference>
<dbReference type="InterPro" id="IPR029044">
    <property type="entry name" value="Nucleotide-diphossugar_trans"/>
</dbReference>
<keyword evidence="2" id="KW-0808">Transferase</keyword>
<name>A0A9D0ZK36_9FIRM</name>
<sequence length="338" mass="38660">MKLLSVVVPCYNSSAYMRRCIDSLLPGGEDLELLIVDDGSRDNTLAIAQAYAREYPSIVQVIHQENAGHGGAINTGLKHASGQYFKVVDSDDWVDEGALSKVLDRLRRFDRGAQEIDLLIANYVYDKAGAKHKKVMQYRRALPKETALTWSDVRRLPLGHYILMHSVIYRTGLLRTCGLQLPEHTFYVDNLFVYQPMRDVRTLYYMDVDLYHYFIGREDQSVHESVMIRRIDQQLLVNRLMLHSVDLEVLGDERQRQYLFSYLEIITMVSTVLLFRAGTAEADAKRRALWQEIERSVPGVYRQLRSGIMGRIANLPGQFGRGAALGCYTVAQKLFGFN</sequence>
<reference evidence="4" key="2">
    <citation type="journal article" date="2021" name="PeerJ">
        <title>Extensive microbial diversity within the chicken gut microbiome revealed by metagenomics and culture.</title>
        <authorList>
            <person name="Gilroy R."/>
            <person name="Ravi A."/>
            <person name="Getino M."/>
            <person name="Pursley I."/>
            <person name="Horton D.L."/>
            <person name="Alikhan N.F."/>
            <person name="Baker D."/>
            <person name="Gharbi K."/>
            <person name="Hall N."/>
            <person name="Watson M."/>
            <person name="Adriaenssens E.M."/>
            <person name="Foster-Nyarko E."/>
            <person name="Jarju S."/>
            <person name="Secka A."/>
            <person name="Antonio M."/>
            <person name="Oren A."/>
            <person name="Chaudhuri R.R."/>
            <person name="La Ragione R."/>
            <person name="Hildebrand F."/>
            <person name="Pallen M.J."/>
        </authorList>
    </citation>
    <scope>NUCLEOTIDE SEQUENCE</scope>
    <source>
        <strain evidence="4">ChiSjej6B24-2974</strain>
    </source>
</reference>
<dbReference type="Gene3D" id="3.90.550.10">
    <property type="entry name" value="Spore Coat Polysaccharide Biosynthesis Protein SpsA, Chain A"/>
    <property type="match status" value="1"/>
</dbReference>
<evidence type="ECO:0000256" key="2">
    <source>
        <dbReference type="ARBA" id="ARBA00022679"/>
    </source>
</evidence>
<keyword evidence="1" id="KW-0328">Glycosyltransferase</keyword>
<dbReference type="Proteomes" id="UP000824260">
    <property type="component" value="Unassembled WGS sequence"/>
</dbReference>
<feature type="domain" description="Glycosyltransferase 2-like" evidence="3">
    <location>
        <begin position="5"/>
        <end position="108"/>
    </location>
</feature>
<dbReference type="GO" id="GO:0016757">
    <property type="term" value="F:glycosyltransferase activity"/>
    <property type="evidence" value="ECO:0007669"/>
    <property type="project" value="UniProtKB-KW"/>
</dbReference>
<dbReference type="AlphaFoldDB" id="A0A9D0ZK36"/>